<evidence type="ECO:0000313" key="2">
    <source>
        <dbReference type="Proteomes" id="UP001152795"/>
    </source>
</evidence>
<keyword evidence="2" id="KW-1185">Reference proteome</keyword>
<organism evidence="1 2">
    <name type="scientific">Paramuricea clavata</name>
    <name type="common">Red gorgonian</name>
    <name type="synonym">Violescent sea-whip</name>
    <dbReference type="NCBI Taxonomy" id="317549"/>
    <lineage>
        <taxon>Eukaryota</taxon>
        <taxon>Metazoa</taxon>
        <taxon>Cnidaria</taxon>
        <taxon>Anthozoa</taxon>
        <taxon>Octocorallia</taxon>
        <taxon>Malacalcyonacea</taxon>
        <taxon>Plexauridae</taxon>
        <taxon>Paramuricea</taxon>
    </lineage>
</organism>
<name>A0A7D9E8Z7_PARCT</name>
<comment type="caution">
    <text evidence="1">The sequence shown here is derived from an EMBL/GenBank/DDBJ whole genome shotgun (WGS) entry which is preliminary data.</text>
</comment>
<dbReference type="EMBL" id="CACRXK020004784">
    <property type="protein sequence ID" value="CAB4004011.1"/>
    <property type="molecule type" value="Genomic_DNA"/>
</dbReference>
<dbReference type="AlphaFoldDB" id="A0A7D9E8Z7"/>
<proteinExistence type="predicted"/>
<accession>A0A7D9E8Z7</accession>
<gene>
    <name evidence="1" type="ORF">PACLA_8A073902</name>
</gene>
<sequence>METRTQELNPSFSRRSRTELTGNRTRHLFTFNPNSAKPGEEIYVNIPKLKPDSVLVPDSMALIFDFKNANEKSWFRNNLGKLLQKRLEIRLAGEKVYDNSGESLLEIYKDLWMDEKQRADRIQDGITTEAVRKKISKDDEANADADATALFGIFGTKQRLKITKILGDHGLYAPYHSVNDLQYVITLPQASEIMNAQSGETVDGYSLENLELEYESIENVNLARKSECLYGAERELSFEHVTLMKKTEWDKSLTIVNETVNLPRRSMKAIVMLFTEKTPTDSEEYVFPNIDKVKVTIEGVPNVVYSQGMTKTRMYEEAKRLFGSDSNGQQSLIKFYKDKKFALVIDLRTPNDAKTYGNGVKIQNTQSGILIEIMKKATMTNVLCYTKCKRTGVQAIKTDEGDAAIALFESQSIAELFNEYFSNIGSSLSNQITSINSQGFESYMTHEASGIFEFATVVSTIVLIELEKLNSSKSTGPDNIPVKLLKDSKETLAPFLAYIFNTSQCSAIFHDNLKVERVSPIYKEVY</sequence>
<dbReference type="OrthoDB" id="445826at2759"/>
<protein>
    <submittedName>
        <fullName evidence="1">Uncharacterized protein</fullName>
    </submittedName>
</protein>
<dbReference type="Proteomes" id="UP001152795">
    <property type="component" value="Unassembled WGS sequence"/>
</dbReference>
<reference evidence="1" key="1">
    <citation type="submission" date="2020-04" db="EMBL/GenBank/DDBJ databases">
        <authorList>
            <person name="Alioto T."/>
            <person name="Alioto T."/>
            <person name="Gomez Garrido J."/>
        </authorList>
    </citation>
    <scope>NUCLEOTIDE SEQUENCE</scope>
    <source>
        <strain evidence="1">A484AB</strain>
    </source>
</reference>
<evidence type="ECO:0000313" key="1">
    <source>
        <dbReference type="EMBL" id="CAB4004011.1"/>
    </source>
</evidence>